<feature type="domain" description="VPS28 C-terminal" evidence="12">
    <location>
        <begin position="100"/>
        <end position="202"/>
    </location>
</feature>
<dbReference type="PROSITE" id="PS51313">
    <property type="entry name" value="VPS28_N"/>
    <property type="match status" value="1"/>
</dbReference>
<name>A0AAD9PGL9_9APIC</name>
<keyword evidence="7" id="KW-0378">Hydrolase</keyword>
<keyword evidence="8 11" id="KW-0653">Protein transport</keyword>
<evidence type="ECO:0000256" key="1">
    <source>
        <dbReference type="ARBA" id="ARBA00004177"/>
    </source>
</evidence>
<dbReference type="CDD" id="cd05471">
    <property type="entry name" value="pepsin_like"/>
    <property type="match status" value="1"/>
</dbReference>
<dbReference type="Gene3D" id="1.20.120.1130">
    <property type="match status" value="1"/>
</dbReference>
<dbReference type="PRINTS" id="PR00792">
    <property type="entry name" value="PEPSIN"/>
</dbReference>
<evidence type="ECO:0000256" key="11">
    <source>
        <dbReference type="PROSITE-ProRule" id="PRU00642"/>
    </source>
</evidence>
<evidence type="ECO:0000256" key="9">
    <source>
        <dbReference type="PIRSR" id="PIRSR601461-1"/>
    </source>
</evidence>
<evidence type="ECO:0000313" key="15">
    <source>
        <dbReference type="EMBL" id="KAK2194476.1"/>
    </source>
</evidence>
<dbReference type="InterPro" id="IPR017898">
    <property type="entry name" value="VPS28_N"/>
</dbReference>
<evidence type="ECO:0000259" key="14">
    <source>
        <dbReference type="PROSITE" id="PS51767"/>
    </source>
</evidence>
<comment type="similarity">
    <text evidence="11">Belongs to the VPS28 family.</text>
</comment>
<proteinExistence type="inferred from homology"/>
<dbReference type="InterPro" id="IPR001461">
    <property type="entry name" value="Aspartic_peptidase_A1"/>
</dbReference>
<dbReference type="InterPro" id="IPR034164">
    <property type="entry name" value="Pepsin-like_dom"/>
</dbReference>
<feature type="active site" evidence="9">
    <location>
        <position position="364"/>
    </location>
</feature>
<dbReference type="RefSeq" id="XP_067802587.1">
    <property type="nucleotide sequence ID" value="XM_067947365.1"/>
</dbReference>
<keyword evidence="5" id="KW-0064">Aspartyl protease</keyword>
<dbReference type="PANTHER" id="PTHR47966">
    <property type="entry name" value="BETA-SITE APP-CLEAVING ENZYME, ISOFORM A-RELATED"/>
    <property type="match status" value="1"/>
</dbReference>
<evidence type="ECO:0000256" key="7">
    <source>
        <dbReference type="ARBA" id="ARBA00022801"/>
    </source>
</evidence>
<feature type="disulfide bond" evidence="10">
    <location>
        <begin position="377"/>
        <end position="382"/>
    </location>
</feature>
<dbReference type="SUPFAM" id="SSF140427">
    <property type="entry name" value="VPS28 C-terminal domain-like"/>
    <property type="match status" value="1"/>
</dbReference>
<evidence type="ECO:0000256" key="3">
    <source>
        <dbReference type="ARBA" id="ARBA00022448"/>
    </source>
</evidence>
<dbReference type="InterPro" id="IPR033121">
    <property type="entry name" value="PEPTIDASE_A1"/>
</dbReference>
<evidence type="ECO:0000313" key="17">
    <source>
        <dbReference type="Proteomes" id="UP001214638"/>
    </source>
</evidence>
<comment type="caution">
    <text evidence="15">The sequence shown here is derived from an EMBL/GenBank/DDBJ whole genome shotgun (WGS) entry which is preliminary data.</text>
</comment>
<dbReference type="InterPro" id="IPR038358">
    <property type="entry name" value="VPS28_N_sf"/>
</dbReference>
<feature type="domain" description="VPS28 N-terminal" evidence="13">
    <location>
        <begin position="1"/>
        <end position="93"/>
    </location>
</feature>
<dbReference type="FunFam" id="2.40.70.10:FF:000115">
    <property type="entry name" value="Lysosomal aspartic protease"/>
    <property type="match status" value="1"/>
</dbReference>
<feature type="domain" description="Peptidase A1" evidence="14">
    <location>
        <begin position="346"/>
        <end position="662"/>
    </location>
</feature>
<dbReference type="KEGG" id="bdw:94336636"/>
<evidence type="ECO:0000256" key="5">
    <source>
        <dbReference type="ARBA" id="ARBA00022750"/>
    </source>
</evidence>
<dbReference type="InterPro" id="IPR037206">
    <property type="entry name" value="VPS28_C_sf"/>
</dbReference>
<dbReference type="PROSITE" id="PS51767">
    <property type="entry name" value="PEPTIDASE_A1"/>
    <property type="match status" value="1"/>
</dbReference>
<dbReference type="GO" id="GO:0016485">
    <property type="term" value="P:protein processing"/>
    <property type="evidence" value="ECO:0007669"/>
    <property type="project" value="UniProtKB-ARBA"/>
</dbReference>
<dbReference type="Proteomes" id="UP001214638">
    <property type="component" value="Unassembled WGS sequence"/>
</dbReference>
<dbReference type="Gene3D" id="2.40.70.10">
    <property type="entry name" value="Acid Proteases"/>
    <property type="match status" value="2"/>
</dbReference>
<gene>
    <name evidence="16" type="ORF">BdWA1_002338</name>
    <name evidence="15" type="ORF">BdWA1_004054</name>
</gene>
<comment type="subcellular location">
    <subcellularLocation>
        <location evidence="1">Endosome</location>
    </subcellularLocation>
</comment>
<evidence type="ECO:0000313" key="16">
    <source>
        <dbReference type="EMBL" id="KAK2195744.1"/>
    </source>
</evidence>
<protein>
    <submittedName>
        <fullName evidence="15">Bifunctional Aspartic peptidase domain superfamily/Peptidase family A1 domain/VPS28</fullName>
    </submittedName>
</protein>
<dbReference type="SUPFAM" id="SSF50630">
    <property type="entry name" value="Acid proteases"/>
    <property type="match status" value="1"/>
</dbReference>
<dbReference type="GO" id="GO:0004190">
    <property type="term" value="F:aspartic-type endopeptidase activity"/>
    <property type="evidence" value="ECO:0007669"/>
    <property type="project" value="UniProtKB-KW"/>
</dbReference>
<keyword evidence="4" id="KW-0645">Protease</keyword>
<dbReference type="Pfam" id="PF00026">
    <property type="entry name" value="Asp"/>
    <property type="match status" value="1"/>
</dbReference>
<dbReference type="SUPFAM" id="SSF140111">
    <property type="entry name" value="Endosomal sorting complex assembly domain"/>
    <property type="match status" value="1"/>
</dbReference>
<dbReference type="Pfam" id="PF03997">
    <property type="entry name" value="VPS28"/>
    <property type="match status" value="1"/>
</dbReference>
<keyword evidence="17" id="KW-1185">Reference proteome</keyword>
<evidence type="ECO:0000256" key="2">
    <source>
        <dbReference type="ARBA" id="ARBA00007447"/>
    </source>
</evidence>
<evidence type="ECO:0000259" key="13">
    <source>
        <dbReference type="PROSITE" id="PS51313"/>
    </source>
</evidence>
<keyword evidence="6" id="KW-0967">Endosome</keyword>
<keyword evidence="10" id="KW-1015">Disulfide bond</keyword>
<dbReference type="AlphaFoldDB" id="A0AAD9PGL9"/>
<evidence type="ECO:0000256" key="8">
    <source>
        <dbReference type="ARBA" id="ARBA00022927"/>
    </source>
</evidence>
<evidence type="ECO:0000259" key="12">
    <source>
        <dbReference type="PROSITE" id="PS51310"/>
    </source>
</evidence>
<accession>A0AAD9PGL9</accession>
<dbReference type="GO" id="GO:0015031">
    <property type="term" value="P:protein transport"/>
    <property type="evidence" value="ECO:0007669"/>
    <property type="project" value="UniProtKB-UniRule"/>
</dbReference>
<dbReference type="InterPro" id="IPR017899">
    <property type="entry name" value="VPS28_C"/>
</dbReference>
<dbReference type="GO" id="GO:0032509">
    <property type="term" value="P:endosome transport via multivesicular body sorting pathway"/>
    <property type="evidence" value="ECO:0007669"/>
    <property type="project" value="InterPro"/>
</dbReference>
<sequence length="684" mass="77026">MIKQMGDGLKIDKLQAADLYSLLYTLEYLERAYIGGFSPIQDYENECSSLLSVCKVLDDATPKIFEDFSMSFGLNYPLALNRIKNGKPAANNNAGSLYKGEKLMLIELSEHFITLVDALKLGSITIDELYPLIHELVTCIRTTSSSSEDNKKLSELSFMDNVYKWHTKLGSMQAHEELSSSEARQLRYLLLLLLLIYNNVSGKPGNETQELCCNATIKYKESNPIYKGPIAKKIIPLLALEPPEIKDINNGSITHISPEDIRSQIHESNWDKAGDGHVTYALRGHGPFGSIGVSDPSSHLTDCCNTQSPKYQNPTVFVESHTELKPIRGHLPKKCIPISHLRHVLYAARVGVGTPQQEIHPIFDTGSTNTWVVNSQCKSSGCLNVNRFAPERSSTFHVWEGSHEDTLEIQFGTGSIVGIIGVDAFKIGDIVVKDQVFGMVTSEIADEKSVNIFKRIHFEGIIGLGFPEMAWKNHVPLFDKYTELLGVDKTFGFYFSNNAAYSAVTIGGADPRFYKGDIVMMPVARQMYWEVKLKEVWIGNERICCNEESYAIFDSGTSFNTFPHDAFMRFKELVPPQEYRDDINLEQFPIIMYVFADGIVAEIKPQQYLFVSKDQLKPAYMQINVPNSHGDTYILGNTAFMQHYYTIFTRASESDPAMVSLNNVINLFRLGLLQQCTLRKRRNI</sequence>
<dbReference type="EMBL" id="JALLKP010000003">
    <property type="protein sequence ID" value="KAK2195744.1"/>
    <property type="molecule type" value="Genomic_DNA"/>
</dbReference>
<dbReference type="InterPro" id="IPR021109">
    <property type="entry name" value="Peptidase_aspartic_dom_sf"/>
</dbReference>
<dbReference type="Gene3D" id="1.20.1440.200">
    <property type="match status" value="1"/>
</dbReference>
<dbReference type="GO" id="GO:0000813">
    <property type="term" value="C:ESCRT I complex"/>
    <property type="evidence" value="ECO:0007669"/>
    <property type="project" value="InterPro"/>
</dbReference>
<dbReference type="InterPro" id="IPR037202">
    <property type="entry name" value="ESCRT_assembly_dom"/>
</dbReference>
<reference evidence="15" key="1">
    <citation type="journal article" date="2023" name="Nat. Microbiol.">
        <title>Babesia duncani multi-omics identifies virulence factors and drug targets.</title>
        <authorList>
            <person name="Singh P."/>
            <person name="Lonardi S."/>
            <person name="Liang Q."/>
            <person name="Vydyam P."/>
            <person name="Khabirova E."/>
            <person name="Fang T."/>
            <person name="Gihaz S."/>
            <person name="Thekkiniath J."/>
            <person name="Munshi M."/>
            <person name="Abel S."/>
            <person name="Ciampossin L."/>
            <person name="Batugedara G."/>
            <person name="Gupta M."/>
            <person name="Lu X.M."/>
            <person name="Lenz T."/>
            <person name="Chakravarty S."/>
            <person name="Cornillot E."/>
            <person name="Hu Y."/>
            <person name="Ma W."/>
            <person name="Gonzalez L.M."/>
            <person name="Sanchez S."/>
            <person name="Estrada K."/>
            <person name="Sanchez-Flores A."/>
            <person name="Montero E."/>
            <person name="Harb O.S."/>
            <person name="Le Roch K.G."/>
            <person name="Mamoun C.B."/>
        </authorList>
    </citation>
    <scope>NUCLEOTIDE SEQUENCE</scope>
    <source>
        <strain evidence="15">WA1</strain>
    </source>
</reference>
<keyword evidence="3 11" id="KW-0813">Transport</keyword>
<dbReference type="InterPro" id="IPR007143">
    <property type="entry name" value="Vps28"/>
</dbReference>
<dbReference type="PROSITE" id="PS51310">
    <property type="entry name" value="VPS28_C"/>
    <property type="match status" value="1"/>
</dbReference>
<evidence type="ECO:0000256" key="4">
    <source>
        <dbReference type="ARBA" id="ARBA00022670"/>
    </source>
</evidence>
<organism evidence="15 17">
    <name type="scientific">Babesia duncani</name>
    <dbReference type="NCBI Taxonomy" id="323732"/>
    <lineage>
        <taxon>Eukaryota</taxon>
        <taxon>Sar</taxon>
        <taxon>Alveolata</taxon>
        <taxon>Apicomplexa</taxon>
        <taxon>Aconoidasida</taxon>
        <taxon>Piroplasmida</taxon>
        <taxon>Babesiidae</taxon>
        <taxon>Babesia</taxon>
    </lineage>
</organism>
<dbReference type="GeneID" id="94336636"/>
<evidence type="ECO:0000256" key="6">
    <source>
        <dbReference type="ARBA" id="ARBA00022753"/>
    </source>
</evidence>
<evidence type="ECO:0000256" key="10">
    <source>
        <dbReference type="PIRSR" id="PIRSR601461-2"/>
    </source>
</evidence>
<dbReference type="EMBL" id="JALLKP010000110">
    <property type="protein sequence ID" value="KAK2194476.1"/>
    <property type="molecule type" value="Genomic_DNA"/>
</dbReference>
<comment type="similarity">
    <text evidence="2">Belongs to the peptidase A1 family.</text>
</comment>
<feature type="active site" evidence="9">
    <location>
        <position position="554"/>
    </location>
</feature>
<dbReference type="PANTHER" id="PTHR47966:SF51">
    <property type="entry name" value="BETA-SITE APP-CLEAVING ENZYME, ISOFORM A-RELATED"/>
    <property type="match status" value="1"/>
</dbReference>